<dbReference type="WBParaSite" id="SPAL_0000685000.2">
    <property type="protein sequence ID" value="SPAL_0000685000.2"/>
    <property type="gene ID" value="SPAL_0000685000"/>
</dbReference>
<dbReference type="InterPro" id="IPR055805">
    <property type="entry name" value="DUF7381"/>
</dbReference>
<feature type="signal peptide" evidence="1">
    <location>
        <begin position="1"/>
        <end position="20"/>
    </location>
</feature>
<accession>A0A0N5BLQ4</accession>
<proteinExistence type="predicted"/>
<dbReference type="Pfam" id="PF00188">
    <property type="entry name" value="CAP"/>
    <property type="match status" value="1"/>
</dbReference>
<dbReference type="Pfam" id="PF24100">
    <property type="entry name" value="DUF7381"/>
    <property type="match status" value="1"/>
</dbReference>
<dbReference type="PANTHER" id="PTHR10334">
    <property type="entry name" value="CYSTEINE-RICH SECRETORY PROTEIN-RELATED"/>
    <property type="match status" value="1"/>
</dbReference>
<dbReference type="InterPro" id="IPR014044">
    <property type="entry name" value="CAP_dom"/>
</dbReference>
<reference evidence="4" key="1">
    <citation type="submission" date="2017-02" db="UniProtKB">
        <authorList>
            <consortium name="WormBaseParasite"/>
        </authorList>
    </citation>
    <scope>IDENTIFICATION</scope>
</reference>
<feature type="domain" description="SCP" evidence="2">
    <location>
        <begin position="192"/>
        <end position="317"/>
    </location>
</feature>
<feature type="chain" id="PRO_5005894583" evidence="1">
    <location>
        <begin position="21"/>
        <end position="335"/>
    </location>
</feature>
<evidence type="ECO:0000313" key="4">
    <source>
        <dbReference type="WBParaSite" id="SPAL_0000685000.2"/>
    </source>
</evidence>
<evidence type="ECO:0000259" key="2">
    <source>
        <dbReference type="SMART" id="SM00198"/>
    </source>
</evidence>
<evidence type="ECO:0000256" key="1">
    <source>
        <dbReference type="SAM" id="SignalP"/>
    </source>
</evidence>
<dbReference type="AlphaFoldDB" id="A0A0N5BLQ4"/>
<keyword evidence="3" id="KW-1185">Reference proteome</keyword>
<protein>
    <submittedName>
        <fullName evidence="4">SCP domain-containing protein</fullName>
    </submittedName>
</protein>
<dbReference type="InterPro" id="IPR035940">
    <property type="entry name" value="CAP_sf"/>
</dbReference>
<dbReference type="Proteomes" id="UP000046392">
    <property type="component" value="Unplaced"/>
</dbReference>
<keyword evidence="1" id="KW-0732">Signal</keyword>
<organism evidence="3 4">
    <name type="scientific">Strongyloides papillosus</name>
    <name type="common">Intestinal threadworm</name>
    <dbReference type="NCBI Taxonomy" id="174720"/>
    <lineage>
        <taxon>Eukaryota</taxon>
        <taxon>Metazoa</taxon>
        <taxon>Ecdysozoa</taxon>
        <taxon>Nematoda</taxon>
        <taxon>Chromadorea</taxon>
        <taxon>Rhabditida</taxon>
        <taxon>Tylenchina</taxon>
        <taxon>Panagrolaimomorpha</taxon>
        <taxon>Strongyloidoidea</taxon>
        <taxon>Strongyloididae</taxon>
        <taxon>Strongyloides</taxon>
    </lineage>
</organism>
<dbReference type="InterPro" id="IPR001283">
    <property type="entry name" value="CRISP-related"/>
</dbReference>
<dbReference type="SMART" id="SM00198">
    <property type="entry name" value="SCP"/>
    <property type="match status" value="1"/>
</dbReference>
<dbReference type="SUPFAM" id="SSF55797">
    <property type="entry name" value="PR-1-like"/>
    <property type="match status" value="1"/>
</dbReference>
<dbReference type="Gene3D" id="3.40.33.10">
    <property type="entry name" value="CAP"/>
    <property type="match status" value="1"/>
</dbReference>
<name>A0A0N5BLQ4_STREA</name>
<evidence type="ECO:0000313" key="3">
    <source>
        <dbReference type="Proteomes" id="UP000046392"/>
    </source>
</evidence>
<sequence>MRISIIVYVSITFIIDLVKTQELAVAYMTVHIGVNKMYYSYRDKFYATFSQLVGQIIKNHRYVDPKYLLMTKVSSLNYGEAYIKQERKYRKIYTGQFLKHKPILIIEEFYLYKKLRFMCNGRTFTSYQKALEYVLNEKINNPIRHTRRPSSTILPPLENVNWLEEKVYCKKFWLILWRNCDYYCYSRNNFEVMKQKFLSEINYYREKYGVGKLVESPQLSSTALRYLNEIVSLRSRMDVTKFENVGKASLARAPLIVNHWFGEHKSYKWNTRFGSTETRHFTAMVWNKTSKIGIAVLRVNNEIFLKIMYDNKVNIPNQFEENILKKVNGRYSGRG</sequence>